<feature type="binding site" evidence="10">
    <location>
        <position position="65"/>
    </location>
    <ligand>
        <name>[4Fe-4S] cluster</name>
        <dbReference type="ChEBI" id="CHEBI:49883"/>
        <label>1</label>
    </ligand>
</feature>
<feature type="region of interest" description="Disordered" evidence="11">
    <location>
        <begin position="365"/>
        <end position="396"/>
    </location>
</feature>
<dbReference type="PIRSF" id="PIRSF000310">
    <property type="entry name" value="NiFe_hyd_ssu"/>
    <property type="match status" value="1"/>
</dbReference>
<name>A0A1I3T054_9EURY</name>
<evidence type="ECO:0000259" key="12">
    <source>
        <dbReference type="Pfam" id="PF01058"/>
    </source>
</evidence>
<dbReference type="GO" id="GO:0009375">
    <property type="term" value="C:ferredoxin hydrogenase complex"/>
    <property type="evidence" value="ECO:0007669"/>
    <property type="project" value="InterPro"/>
</dbReference>
<evidence type="ECO:0000313" key="15">
    <source>
        <dbReference type="Proteomes" id="UP000182829"/>
    </source>
</evidence>
<evidence type="ECO:0000256" key="9">
    <source>
        <dbReference type="ARBA" id="ARBA00023014"/>
    </source>
</evidence>
<evidence type="ECO:0000256" key="2">
    <source>
        <dbReference type="ARBA" id="ARBA00004196"/>
    </source>
</evidence>
<evidence type="ECO:0000256" key="10">
    <source>
        <dbReference type="PIRSR" id="PIRSR000310-1"/>
    </source>
</evidence>
<dbReference type="PANTHER" id="PTHR30013">
    <property type="entry name" value="NIFE / NIFESE HYDROGENASE SMALL SUBUNIT FAMILY MEMBER"/>
    <property type="match status" value="1"/>
</dbReference>
<dbReference type="Gene3D" id="4.10.480.10">
    <property type="entry name" value="Cytochrome-c3 hydrogenase, C-terminal domain"/>
    <property type="match status" value="1"/>
</dbReference>
<comment type="similarity">
    <text evidence="3">Belongs to the [NiFe]/[NiFeSe] hydrogenase small subunit family.</text>
</comment>
<dbReference type="PANTHER" id="PTHR30013:SF5">
    <property type="entry name" value="HYDROGENASE SMALL SUBUNIT"/>
    <property type="match status" value="1"/>
</dbReference>
<keyword evidence="5 10" id="KW-0479">Metal-binding</keyword>
<reference evidence="14 15" key="1">
    <citation type="submission" date="2016-10" db="EMBL/GenBank/DDBJ databases">
        <authorList>
            <person name="de Groot N.N."/>
        </authorList>
    </citation>
    <scope>NUCLEOTIDE SEQUENCE [LARGE SCALE GENOMIC DNA]</scope>
    <source>
        <strain evidence="14 15">SP2</strain>
    </source>
</reference>
<keyword evidence="4 10" id="KW-0004">4Fe-4S</keyword>
<feature type="domain" description="NADH:ubiquinone oxidoreductase-like 20kDa subunit" evidence="12">
    <location>
        <begin position="65"/>
        <end position="226"/>
    </location>
</feature>
<dbReference type="Pfam" id="PF01058">
    <property type="entry name" value="Oxidored_q6"/>
    <property type="match status" value="1"/>
</dbReference>
<evidence type="ECO:0000259" key="13">
    <source>
        <dbReference type="Pfam" id="PF14720"/>
    </source>
</evidence>
<feature type="binding site" evidence="10">
    <location>
        <position position="311"/>
    </location>
    <ligand>
        <name>[3Fe-4S] cluster</name>
        <dbReference type="ChEBI" id="CHEBI:21137"/>
    </ligand>
</feature>
<feature type="binding site" evidence="10">
    <location>
        <position position="254"/>
    </location>
    <ligand>
        <name>[4Fe-4S] cluster</name>
        <dbReference type="ChEBI" id="CHEBI:49883"/>
        <label>2</label>
    </ligand>
</feature>
<keyword evidence="8 10" id="KW-0408">Iron</keyword>
<dbReference type="GeneID" id="14208025"/>
<dbReference type="EMBL" id="FORO01000050">
    <property type="protein sequence ID" value="SFJ64060.1"/>
    <property type="molecule type" value="Genomic_DNA"/>
</dbReference>
<dbReference type="Pfam" id="PF14720">
    <property type="entry name" value="NiFe_hyd_SSU_C"/>
    <property type="match status" value="1"/>
</dbReference>
<evidence type="ECO:0000256" key="7">
    <source>
        <dbReference type="ARBA" id="ARBA00023002"/>
    </source>
</evidence>
<dbReference type="GO" id="GO:0008901">
    <property type="term" value="F:ferredoxin hydrogenase activity"/>
    <property type="evidence" value="ECO:0007669"/>
    <property type="project" value="InterPro"/>
</dbReference>
<feature type="binding site" evidence="10">
    <location>
        <position position="274"/>
    </location>
    <ligand>
        <name>[4Fe-4S] cluster</name>
        <dbReference type="ChEBI" id="CHEBI:49883"/>
        <label>2</label>
    </ligand>
</feature>
<evidence type="ECO:0000256" key="8">
    <source>
        <dbReference type="ARBA" id="ARBA00023004"/>
    </source>
</evidence>
<dbReference type="GO" id="GO:0051539">
    <property type="term" value="F:4 iron, 4 sulfur cluster binding"/>
    <property type="evidence" value="ECO:0007669"/>
    <property type="project" value="UniProtKB-KW"/>
</dbReference>
<dbReference type="GO" id="GO:0016020">
    <property type="term" value="C:membrane"/>
    <property type="evidence" value="ECO:0007669"/>
    <property type="project" value="TreeGrafter"/>
</dbReference>
<dbReference type="RefSeq" id="WP_005575707.1">
    <property type="nucleotide sequence ID" value="NZ_FORO01000050.1"/>
</dbReference>
<dbReference type="InterPro" id="IPR037148">
    <property type="entry name" value="NiFe-Hase_small_C_sf"/>
</dbReference>
<dbReference type="InterPro" id="IPR001821">
    <property type="entry name" value="NiFe_hydrogenase_ssu"/>
</dbReference>
<feature type="binding site" evidence="10">
    <location>
        <position position="214"/>
    </location>
    <ligand>
        <name>[4Fe-4S] cluster</name>
        <dbReference type="ChEBI" id="CHEBI:49883"/>
        <label>1</label>
    </ligand>
</feature>
<dbReference type="PROSITE" id="PS51318">
    <property type="entry name" value="TAT"/>
    <property type="match status" value="1"/>
</dbReference>
<dbReference type="GO" id="GO:0009061">
    <property type="term" value="P:anaerobic respiration"/>
    <property type="evidence" value="ECO:0007669"/>
    <property type="project" value="TreeGrafter"/>
</dbReference>
<evidence type="ECO:0000313" key="14">
    <source>
        <dbReference type="EMBL" id="SFJ64060.1"/>
    </source>
</evidence>
<evidence type="ECO:0000256" key="11">
    <source>
        <dbReference type="SAM" id="MobiDB-lite"/>
    </source>
</evidence>
<dbReference type="OrthoDB" id="37913at2157"/>
<protein>
    <submittedName>
        <fullName evidence="14">Hydrogenase small subunit</fullName>
    </submittedName>
</protein>
<evidence type="ECO:0000256" key="3">
    <source>
        <dbReference type="ARBA" id="ARBA00006605"/>
    </source>
</evidence>
<proteinExistence type="inferred from homology"/>
<keyword evidence="9 10" id="KW-0411">Iron-sulfur</keyword>
<keyword evidence="6" id="KW-0732">Signal</keyword>
<comment type="subcellular location">
    <subcellularLocation>
        <location evidence="2">Cell envelope</location>
    </subcellularLocation>
</comment>
<dbReference type="GO" id="GO:0051538">
    <property type="term" value="F:3 iron, 4 sulfur cluster binding"/>
    <property type="evidence" value="ECO:0007669"/>
    <property type="project" value="UniProtKB-KW"/>
</dbReference>
<accession>A0A1I3T054</accession>
<feature type="binding site" evidence="10">
    <location>
        <position position="68"/>
    </location>
    <ligand>
        <name>[4Fe-4S] cluster</name>
        <dbReference type="ChEBI" id="CHEBI:49883"/>
        <label>1</label>
    </ligand>
</feature>
<feature type="binding site" evidence="10">
    <location>
        <position position="280"/>
    </location>
    <ligand>
        <name>[4Fe-4S] cluster</name>
        <dbReference type="ChEBI" id="CHEBI:49883"/>
        <label>2</label>
    </ligand>
</feature>
<dbReference type="InterPro" id="IPR006137">
    <property type="entry name" value="NADH_UbQ_OxRdtase-like_20kDa"/>
</dbReference>
<feature type="binding site" evidence="10">
    <location>
        <position position="308"/>
    </location>
    <ligand>
        <name>[3Fe-4S] cluster</name>
        <dbReference type="ChEBI" id="CHEBI:21137"/>
    </ligand>
</feature>
<dbReference type="InterPro" id="IPR037024">
    <property type="entry name" value="NiFe_Hase_small_N_sf"/>
</dbReference>
<feature type="binding site" evidence="10">
    <location>
        <position position="251"/>
    </location>
    <ligand>
        <name>[4Fe-4S] cluster</name>
        <dbReference type="ChEBI" id="CHEBI:49883"/>
        <label>2</label>
    </ligand>
</feature>
<dbReference type="OMA" id="RSFNAHN"/>
<dbReference type="PRINTS" id="PR00614">
    <property type="entry name" value="NIHGNASESMLL"/>
</dbReference>
<evidence type="ECO:0000256" key="4">
    <source>
        <dbReference type="ARBA" id="ARBA00022485"/>
    </source>
</evidence>
<keyword evidence="10" id="KW-0003">3Fe-4S</keyword>
<dbReference type="Proteomes" id="UP000182829">
    <property type="component" value="Unassembled WGS sequence"/>
</dbReference>
<dbReference type="GO" id="GO:0046872">
    <property type="term" value="F:metal ion binding"/>
    <property type="evidence" value="ECO:0007669"/>
    <property type="project" value="UniProtKB-KW"/>
</dbReference>
<dbReference type="InterPro" id="IPR027394">
    <property type="entry name" value="Cytochrome-c3_hydrogenase_C"/>
</dbReference>
<evidence type="ECO:0000256" key="6">
    <source>
        <dbReference type="ARBA" id="ARBA00022729"/>
    </source>
</evidence>
<feature type="binding site" evidence="10">
    <location>
        <position position="157"/>
    </location>
    <ligand>
        <name>[4Fe-4S] cluster</name>
        <dbReference type="ChEBI" id="CHEBI:49883"/>
        <label>1</label>
    </ligand>
</feature>
<dbReference type="Gene3D" id="3.40.50.700">
    <property type="entry name" value="NADH:ubiquinone oxidoreductase-like, 20kDa subunit"/>
    <property type="match status" value="1"/>
</dbReference>
<comment type="cofactor">
    <cofactor evidence="1">
        <name>[4Fe-4S] cluster</name>
        <dbReference type="ChEBI" id="CHEBI:49883"/>
    </cofactor>
</comment>
<feature type="compositionally biased region" description="Basic and acidic residues" evidence="11">
    <location>
        <begin position="367"/>
        <end position="388"/>
    </location>
</feature>
<dbReference type="GO" id="GO:0009055">
    <property type="term" value="F:electron transfer activity"/>
    <property type="evidence" value="ECO:0007669"/>
    <property type="project" value="TreeGrafter"/>
</dbReference>
<feature type="domain" description="Cytochrome-c3 hydrogenase C-terminal" evidence="13">
    <location>
        <begin position="246"/>
        <end position="323"/>
    </location>
</feature>
<sequence>MTQPDCSTDTTKGGQGGASRRNFLQLAAGAAAGTVITSYTAEIGSALGQAIDGDLEVVWLQGQACTGCTISTLQGQYPSLEGVLKDFRVEVTFHPTLMPEAGEDAMDSMSMDPDVLIVEGSVPVDMPSAATVGGRAIYDWVQELAPESDYVIGVGNCAAFGGWPAAENKKDLYGLGENVTGARGLQFEQRQERGVLGPDFESGAGLPVINLGGCPIHPDYLLLTLATVLNGHTPELDRYNRPKPFYEPLVHDNCQLRGYFDRGEFAEKPGDEGCLLKVGCAGPYTNCDDQQRLWNDGTSVCLDVGAACIGCMEPGFWDRFTPFNEEVERQSVVGPITAEHAGWAGVAAAGAGIGAHVARKATGYGHFTKDDAPEEMKEEATAEMKEEATAEQDDSN</sequence>
<dbReference type="SUPFAM" id="SSF56770">
    <property type="entry name" value="HydA/Nqo6-like"/>
    <property type="match status" value="1"/>
</dbReference>
<organism evidence="14 15">
    <name type="scientific">Natronobacterium gregoryi</name>
    <dbReference type="NCBI Taxonomy" id="44930"/>
    <lineage>
        <taxon>Archaea</taxon>
        <taxon>Methanobacteriati</taxon>
        <taxon>Methanobacteriota</taxon>
        <taxon>Stenosarchaea group</taxon>
        <taxon>Halobacteria</taxon>
        <taxon>Halobacteriales</taxon>
        <taxon>Natrialbaceae</taxon>
        <taxon>Natronobacterium</taxon>
    </lineage>
</organism>
<gene>
    <name evidence="14" type="ORF">SAMN05443661_15022</name>
</gene>
<evidence type="ECO:0000256" key="5">
    <source>
        <dbReference type="ARBA" id="ARBA00022723"/>
    </source>
</evidence>
<dbReference type="AlphaFoldDB" id="A0A1I3T054"/>
<dbReference type="GO" id="GO:0044569">
    <property type="term" value="C:[Ni-Fe] hydrogenase complex"/>
    <property type="evidence" value="ECO:0007669"/>
    <property type="project" value="TreeGrafter"/>
</dbReference>
<evidence type="ECO:0000256" key="1">
    <source>
        <dbReference type="ARBA" id="ARBA00001966"/>
    </source>
</evidence>
<dbReference type="InterPro" id="IPR006311">
    <property type="entry name" value="TAT_signal"/>
</dbReference>
<keyword evidence="7" id="KW-0560">Oxidoreductase</keyword>